<dbReference type="PROSITE" id="PS00514">
    <property type="entry name" value="FIBRINOGEN_C_1"/>
    <property type="match status" value="1"/>
</dbReference>
<protein>
    <submittedName>
        <fullName evidence="4">Microfibril-associated glycoprotein 4</fullName>
    </submittedName>
</protein>
<dbReference type="NCBIfam" id="NF040941">
    <property type="entry name" value="GGGWT_bact"/>
    <property type="match status" value="1"/>
</dbReference>
<evidence type="ECO:0000313" key="5">
    <source>
        <dbReference type="Proteomes" id="UP000050525"/>
    </source>
</evidence>
<dbReference type="Pfam" id="PF00147">
    <property type="entry name" value="Fibrinogen_C"/>
    <property type="match status" value="1"/>
</dbReference>
<dbReference type="GO" id="GO:0048251">
    <property type="term" value="P:elastic fiber assembly"/>
    <property type="evidence" value="ECO:0007669"/>
    <property type="project" value="TreeGrafter"/>
</dbReference>
<dbReference type="STRING" id="8496.A0A151PED8"/>
<organism evidence="4 5">
    <name type="scientific">Alligator mississippiensis</name>
    <name type="common">American alligator</name>
    <dbReference type="NCBI Taxonomy" id="8496"/>
    <lineage>
        <taxon>Eukaryota</taxon>
        <taxon>Metazoa</taxon>
        <taxon>Chordata</taxon>
        <taxon>Craniata</taxon>
        <taxon>Vertebrata</taxon>
        <taxon>Euteleostomi</taxon>
        <taxon>Archelosauria</taxon>
        <taxon>Archosauria</taxon>
        <taxon>Crocodylia</taxon>
        <taxon>Alligatoridae</taxon>
        <taxon>Alligatorinae</taxon>
        <taxon>Alligator</taxon>
    </lineage>
</organism>
<evidence type="ECO:0000256" key="2">
    <source>
        <dbReference type="SAM" id="SignalP"/>
    </source>
</evidence>
<dbReference type="EMBL" id="AKHW03000444">
    <property type="protein sequence ID" value="KYO47314.1"/>
    <property type="molecule type" value="Genomic_DNA"/>
</dbReference>
<keyword evidence="2" id="KW-0732">Signal</keyword>
<gene>
    <name evidence="4" type="primary">MFAP4</name>
    <name evidence="4" type="ORF">Y1Q_0005383</name>
</gene>
<keyword evidence="1" id="KW-1015">Disulfide bond</keyword>
<reference evidence="4 5" key="1">
    <citation type="journal article" date="2012" name="Genome Biol.">
        <title>Sequencing three crocodilian genomes to illuminate the evolution of archosaurs and amniotes.</title>
        <authorList>
            <person name="St John J.A."/>
            <person name="Braun E.L."/>
            <person name="Isberg S.R."/>
            <person name="Miles L.G."/>
            <person name="Chong A.Y."/>
            <person name="Gongora J."/>
            <person name="Dalzell P."/>
            <person name="Moran C."/>
            <person name="Bed'hom B."/>
            <person name="Abzhanov A."/>
            <person name="Burgess S.C."/>
            <person name="Cooksey A.M."/>
            <person name="Castoe T.A."/>
            <person name="Crawford N.G."/>
            <person name="Densmore L.D."/>
            <person name="Drew J.C."/>
            <person name="Edwards S.V."/>
            <person name="Faircloth B.C."/>
            <person name="Fujita M.K."/>
            <person name="Greenwold M.J."/>
            <person name="Hoffmann F.G."/>
            <person name="Howard J.M."/>
            <person name="Iguchi T."/>
            <person name="Janes D.E."/>
            <person name="Khan S.Y."/>
            <person name="Kohno S."/>
            <person name="de Koning A.J."/>
            <person name="Lance S.L."/>
            <person name="McCarthy F.M."/>
            <person name="McCormack J.E."/>
            <person name="Merchant M.E."/>
            <person name="Peterson D.G."/>
            <person name="Pollock D.D."/>
            <person name="Pourmand N."/>
            <person name="Raney B.J."/>
            <person name="Roessler K.A."/>
            <person name="Sanford J.R."/>
            <person name="Sawyer R.H."/>
            <person name="Schmidt C.J."/>
            <person name="Triplett E.W."/>
            <person name="Tuberville T.D."/>
            <person name="Venegas-Anaya M."/>
            <person name="Howard J.T."/>
            <person name="Jarvis E.D."/>
            <person name="Guillette L.J.Jr."/>
            <person name="Glenn T.C."/>
            <person name="Green R.E."/>
            <person name="Ray D.A."/>
        </authorList>
    </citation>
    <scope>NUCLEOTIDE SEQUENCE [LARGE SCALE GENOMIC DNA]</scope>
    <source>
        <strain evidence="4">KSC_2009_1</strain>
    </source>
</reference>
<dbReference type="Gene3D" id="3.90.215.10">
    <property type="entry name" value="Gamma Fibrinogen, chain A, domain 1"/>
    <property type="match status" value="1"/>
</dbReference>
<dbReference type="FunFam" id="3.90.215.10:FF:000001">
    <property type="entry name" value="Tenascin isoform 1"/>
    <property type="match status" value="1"/>
</dbReference>
<evidence type="ECO:0000313" key="4">
    <source>
        <dbReference type="EMBL" id="KYO47314.1"/>
    </source>
</evidence>
<dbReference type="KEGG" id="amj:102573440"/>
<dbReference type="eggNOG" id="KOG2579">
    <property type="taxonomic scope" value="Eukaryota"/>
</dbReference>
<dbReference type="OrthoDB" id="9990035at2759"/>
<dbReference type="PANTHER" id="PTHR19143">
    <property type="entry name" value="FIBRINOGEN/TENASCIN/ANGIOPOEITIN"/>
    <property type="match status" value="1"/>
</dbReference>
<dbReference type="SUPFAM" id="SSF56496">
    <property type="entry name" value="Fibrinogen C-terminal domain-like"/>
    <property type="match status" value="1"/>
</dbReference>
<proteinExistence type="predicted"/>
<dbReference type="GeneID" id="102573440"/>
<dbReference type="GO" id="GO:0005615">
    <property type="term" value="C:extracellular space"/>
    <property type="evidence" value="ECO:0007669"/>
    <property type="project" value="TreeGrafter"/>
</dbReference>
<comment type="caution">
    <text evidence="4">The sequence shown here is derived from an EMBL/GenBank/DDBJ whole genome shotgun (WGS) entry which is preliminary data.</text>
</comment>
<feature type="signal peptide" evidence="2">
    <location>
        <begin position="1"/>
        <end position="21"/>
    </location>
</feature>
<dbReference type="Proteomes" id="UP000050525">
    <property type="component" value="Unassembled WGS sequence"/>
</dbReference>
<keyword evidence="5" id="KW-1185">Reference proteome</keyword>
<evidence type="ECO:0000256" key="1">
    <source>
        <dbReference type="ARBA" id="ARBA00023157"/>
    </source>
</evidence>
<accession>A0A151PED8</accession>
<evidence type="ECO:0000259" key="3">
    <source>
        <dbReference type="PROSITE" id="PS51406"/>
    </source>
</evidence>
<dbReference type="InterPro" id="IPR050373">
    <property type="entry name" value="Fibrinogen_C-term_domain"/>
</dbReference>
<dbReference type="PANTHER" id="PTHR19143:SF225">
    <property type="entry name" value="MICROFIBRIL-ASSOCIATED GLYCOPROTEIN 4"/>
    <property type="match status" value="1"/>
</dbReference>
<dbReference type="InterPro" id="IPR036056">
    <property type="entry name" value="Fibrinogen-like_C"/>
</dbReference>
<dbReference type="InterPro" id="IPR020837">
    <property type="entry name" value="Fibrinogen_CS"/>
</dbReference>
<feature type="domain" description="Fibrinogen C-terminal" evidence="3">
    <location>
        <begin position="33"/>
        <end position="256"/>
    </location>
</feature>
<dbReference type="InterPro" id="IPR014716">
    <property type="entry name" value="Fibrinogen_a/b/g_C_1"/>
</dbReference>
<dbReference type="CDD" id="cd00087">
    <property type="entry name" value="FReD"/>
    <property type="match status" value="1"/>
</dbReference>
<dbReference type="SMART" id="SM00186">
    <property type="entry name" value="FBG"/>
    <property type="match status" value="1"/>
</dbReference>
<feature type="chain" id="PRO_5007586946" evidence="2">
    <location>
        <begin position="22"/>
        <end position="256"/>
    </location>
</feature>
<dbReference type="InterPro" id="IPR002181">
    <property type="entry name" value="Fibrinogen_a/b/g_C_dom"/>
</dbReference>
<name>A0A151PED8_ALLMI</name>
<dbReference type="AlphaFoldDB" id="A0A151PED8"/>
<sequence>MEASGLVSFGVFLTLVVFTQGQAISSQGEKMGCGAEAVPVDCQDVYETGETEDGVYLIYPAGASHPLPVYCDMTTDNSVWTVFQKRFNGSVSFFRGWNDYRFGFGRADGEYWLGLQNIHHLTLKNRYELRVDLEDFENNTVSAKYSEFALSPNAISAEEDGYSLHVAGFTDGGAGDSLTYHAGQRFSTFDRDQDLYVQNCAALSSGAWWFRSCHFSHLNGVYLGGPHLSPTHGLHWAAWKGFQYSLRRSQMQLRRL</sequence>
<dbReference type="PROSITE" id="PS51406">
    <property type="entry name" value="FIBRINOGEN_C_2"/>
    <property type="match status" value="1"/>
</dbReference>